<keyword evidence="1" id="KW-0479">Metal-binding</keyword>
<sequence length="928" mass="106269">MNSISQNSKKINFNDGFDSDFVEELKQQIDIKEVIENETGQQFKNNKILCPFHNERTASFGINPNKQLFHCFGCGTGGDVIRFIELYKSVDFREAIAILANDFNIDIRTYSEEELEQIKKQRKTKQSLKDIYTTASEFFQKQLKQEHIDFLKERYGLTPATIKKAKIGYCKAGLLNHLRKKGYNNKELEKTGLFYKKDGNLKDRIFDSYTIPYLKNGNPIYFKVRLTNEKAIEKYDKYLNLIQNADYVSDYVVNPLFLAKTENNDTLILVEGELDALSATELIKDCDVIALGKAGLSQYKKKELFKLIKRYDKVVIINDTDQNKAGIDGAIKTAKAILKATGIICLIGKLEQLEGHTSTDISDYNLNNKDLEKVISNSLDFIELKIKEIQNSSNGKQAITRAKKIYPLLALVEDDFKGYYIELIRESVSKVEGCSKSTLNKSTIQDAVEEQLTIINNEFEEDVERPWFEFTRNGGVKFKPAILGKHLLFENNYITLSDNIFQYKTGVYAKNGETDINKLLMKDHILADDWEVARADSVISYIKRATKQDAIELFEDDTYDNLVNVKNGMIDLETISYQDNGKIDFENMKILKHSPKYQSFSQLNVEFNPKVNCKKVDEVIESIILDKNNPDPNKAKVFWEFIGWIIFNGQINLKKACLLVGDGDNGKSVLIEFLTALLGKDNISATSLYDITNNDYAASDLFGKIANLSAEMTNKVINDIETFKQLTGGDLVRADQKYKEPLVFKNKAKLMFALNSLPKITDYEEAFFNRLIIIRCPNTFKKDSKEYDPHVLEKITTEKALSHALNRSIEGFARLIANGLRFTNSKSINKELREYQAQVNTAIPFIDEVCNLKAGAVTRKSYLYDIYTVWAKKNGYGQMSKRKLTSRINQGFNYLKTKKARFGKKTDWAWEGLELKPQAEAHYSRYIK</sequence>
<evidence type="ECO:0000256" key="2">
    <source>
        <dbReference type="ARBA" id="ARBA00022741"/>
    </source>
</evidence>
<keyword evidence="4" id="KW-0862">Zinc</keyword>
<reference evidence="7 8" key="1">
    <citation type="submission" date="2019-03" db="EMBL/GenBank/DDBJ databases">
        <title>Subsurface microbial communities from deep shales in Ohio and West Virginia, USA.</title>
        <authorList>
            <person name="Wrighton K."/>
        </authorList>
    </citation>
    <scope>NUCLEOTIDE SEQUENCE [LARGE SCALE GENOMIC DNA]</scope>
    <source>
        <strain evidence="7 8">MSL 6dP</strain>
    </source>
</reference>
<dbReference type="Gene3D" id="3.40.50.300">
    <property type="entry name" value="P-loop containing nucleotide triphosphate hydrolases"/>
    <property type="match status" value="1"/>
</dbReference>
<feature type="domain" description="SF3 helicase" evidence="6">
    <location>
        <begin position="633"/>
        <end position="789"/>
    </location>
</feature>
<dbReference type="InterPro" id="IPR013264">
    <property type="entry name" value="DNAG_N"/>
</dbReference>
<dbReference type="InterPro" id="IPR027417">
    <property type="entry name" value="P-loop_NTPase"/>
</dbReference>
<evidence type="ECO:0000313" key="8">
    <source>
        <dbReference type="Proteomes" id="UP000295832"/>
    </source>
</evidence>
<dbReference type="EMBL" id="SOEG01000050">
    <property type="protein sequence ID" value="TDX44588.1"/>
    <property type="molecule type" value="Genomic_DNA"/>
</dbReference>
<dbReference type="GO" id="GO:0006269">
    <property type="term" value="P:DNA replication, synthesis of primer"/>
    <property type="evidence" value="ECO:0007669"/>
    <property type="project" value="TreeGrafter"/>
</dbReference>
<dbReference type="InterPro" id="IPR002694">
    <property type="entry name" value="Znf_CHC2"/>
</dbReference>
<dbReference type="CDD" id="cd01029">
    <property type="entry name" value="TOPRIM_primases"/>
    <property type="match status" value="1"/>
</dbReference>
<dbReference type="Pfam" id="PF03288">
    <property type="entry name" value="Pox_D5"/>
    <property type="match status" value="1"/>
</dbReference>
<dbReference type="PANTHER" id="PTHR30313:SF2">
    <property type="entry name" value="DNA PRIMASE"/>
    <property type="match status" value="1"/>
</dbReference>
<keyword evidence="8" id="KW-1185">Reference proteome</keyword>
<dbReference type="SUPFAM" id="SSF56731">
    <property type="entry name" value="DNA primase core"/>
    <property type="match status" value="1"/>
</dbReference>
<dbReference type="NCBIfam" id="TIGR01613">
    <property type="entry name" value="primase_Cterm"/>
    <property type="match status" value="1"/>
</dbReference>
<dbReference type="InterPro" id="IPR034154">
    <property type="entry name" value="TOPRIM_DnaG/twinkle"/>
</dbReference>
<accession>A0A4R8GJK9</accession>
<dbReference type="GO" id="GO:0003677">
    <property type="term" value="F:DNA binding"/>
    <property type="evidence" value="ECO:0007669"/>
    <property type="project" value="InterPro"/>
</dbReference>
<keyword evidence="3" id="KW-0863">Zinc-finger</keyword>
<name>A0A4R8GJK9_9FIRM</name>
<gene>
    <name evidence="7" type="ORF">C7959_15012</name>
</gene>
<dbReference type="PANTHER" id="PTHR30313">
    <property type="entry name" value="DNA PRIMASE"/>
    <property type="match status" value="1"/>
</dbReference>
<dbReference type="Pfam" id="PF08275">
    <property type="entry name" value="DNAG_N"/>
    <property type="match status" value="1"/>
</dbReference>
<dbReference type="InterPro" id="IPR004968">
    <property type="entry name" value="DNA_primase/NTPase_C"/>
</dbReference>
<evidence type="ECO:0000313" key="7">
    <source>
        <dbReference type="EMBL" id="TDX44588.1"/>
    </source>
</evidence>
<proteinExistence type="predicted"/>
<dbReference type="Gene3D" id="3.90.580.10">
    <property type="entry name" value="Zinc finger, CHC2-type domain"/>
    <property type="match status" value="1"/>
</dbReference>
<protein>
    <submittedName>
        <fullName evidence="7">DNA primase catalytic core</fullName>
    </submittedName>
</protein>
<comment type="caution">
    <text evidence="7">The sequence shown here is derived from an EMBL/GenBank/DDBJ whole genome shotgun (WGS) entry which is preliminary data.</text>
</comment>
<dbReference type="PROSITE" id="PS51206">
    <property type="entry name" value="SF3_HELICASE_1"/>
    <property type="match status" value="1"/>
</dbReference>
<dbReference type="GO" id="GO:0005524">
    <property type="term" value="F:ATP binding"/>
    <property type="evidence" value="ECO:0007669"/>
    <property type="project" value="UniProtKB-KW"/>
</dbReference>
<dbReference type="GO" id="GO:0008270">
    <property type="term" value="F:zinc ion binding"/>
    <property type="evidence" value="ECO:0007669"/>
    <property type="project" value="UniProtKB-KW"/>
</dbReference>
<dbReference type="RefSeq" id="WP_166668026.1">
    <property type="nucleotide sequence ID" value="NZ_SOEG01000050.1"/>
</dbReference>
<dbReference type="SMART" id="SM00400">
    <property type="entry name" value="ZnF_CHCC"/>
    <property type="match status" value="1"/>
</dbReference>
<dbReference type="InterPro" id="IPR014015">
    <property type="entry name" value="Helicase_SF3_DNA-vir"/>
</dbReference>
<dbReference type="InterPro" id="IPR050219">
    <property type="entry name" value="DnaG_primase"/>
</dbReference>
<dbReference type="Proteomes" id="UP000295832">
    <property type="component" value="Unassembled WGS sequence"/>
</dbReference>
<dbReference type="InterPro" id="IPR006500">
    <property type="entry name" value="Helicase_put_C_phage/plasmid"/>
</dbReference>
<evidence type="ECO:0000259" key="6">
    <source>
        <dbReference type="PROSITE" id="PS51206"/>
    </source>
</evidence>
<dbReference type="SUPFAM" id="SSF52540">
    <property type="entry name" value="P-loop containing nucleoside triphosphate hydrolases"/>
    <property type="match status" value="1"/>
</dbReference>
<dbReference type="Pfam" id="PF19263">
    <property type="entry name" value="DUF5906"/>
    <property type="match status" value="1"/>
</dbReference>
<dbReference type="GO" id="GO:0003899">
    <property type="term" value="F:DNA-directed RNA polymerase activity"/>
    <property type="evidence" value="ECO:0007669"/>
    <property type="project" value="InterPro"/>
</dbReference>
<evidence type="ECO:0000256" key="3">
    <source>
        <dbReference type="ARBA" id="ARBA00022771"/>
    </source>
</evidence>
<dbReference type="InterPro" id="IPR036977">
    <property type="entry name" value="DNA_primase_Znf_CHC2"/>
</dbReference>
<keyword evidence="5" id="KW-0067">ATP-binding</keyword>
<dbReference type="Gene3D" id="3.90.980.10">
    <property type="entry name" value="DNA primase, catalytic core, N-terminal domain"/>
    <property type="match status" value="1"/>
</dbReference>
<evidence type="ECO:0000256" key="5">
    <source>
        <dbReference type="ARBA" id="ARBA00022840"/>
    </source>
</evidence>
<organism evidence="7 8">
    <name type="scientific">Orenia marismortui</name>
    <dbReference type="NCBI Taxonomy" id="46469"/>
    <lineage>
        <taxon>Bacteria</taxon>
        <taxon>Bacillati</taxon>
        <taxon>Bacillota</taxon>
        <taxon>Clostridia</taxon>
        <taxon>Halanaerobiales</taxon>
        <taxon>Halobacteroidaceae</taxon>
        <taxon>Orenia</taxon>
    </lineage>
</organism>
<dbReference type="Pfam" id="PF01807">
    <property type="entry name" value="Zn_ribbon_DnaG"/>
    <property type="match status" value="1"/>
</dbReference>
<evidence type="ECO:0000256" key="1">
    <source>
        <dbReference type="ARBA" id="ARBA00022723"/>
    </source>
</evidence>
<dbReference type="InterPro" id="IPR037068">
    <property type="entry name" value="DNA_primase_core_N_sf"/>
</dbReference>
<dbReference type="InterPro" id="IPR045455">
    <property type="entry name" value="NrS-1_pol-like_helicase"/>
</dbReference>
<dbReference type="Pfam" id="PF13155">
    <property type="entry name" value="Toprim_2"/>
    <property type="match status" value="1"/>
</dbReference>
<dbReference type="Gene3D" id="3.40.1360.10">
    <property type="match status" value="1"/>
</dbReference>
<dbReference type="SUPFAM" id="SSF57783">
    <property type="entry name" value="Zinc beta-ribbon"/>
    <property type="match status" value="1"/>
</dbReference>
<dbReference type="GO" id="GO:0005737">
    <property type="term" value="C:cytoplasm"/>
    <property type="evidence" value="ECO:0007669"/>
    <property type="project" value="TreeGrafter"/>
</dbReference>
<dbReference type="AlphaFoldDB" id="A0A4R8GJK9"/>
<evidence type="ECO:0000256" key="4">
    <source>
        <dbReference type="ARBA" id="ARBA00022833"/>
    </source>
</evidence>
<keyword evidence="2" id="KW-0547">Nucleotide-binding</keyword>